<dbReference type="InterPro" id="IPR004437">
    <property type="entry name" value="ParB/RepB/Spo0J"/>
</dbReference>
<dbReference type="GO" id="GO:0007059">
    <property type="term" value="P:chromosome segregation"/>
    <property type="evidence" value="ECO:0007669"/>
    <property type="project" value="TreeGrafter"/>
</dbReference>
<comment type="caution">
    <text evidence="2">The sequence shown here is derived from an EMBL/GenBank/DDBJ whole genome shotgun (WGS) entry which is preliminary data.</text>
</comment>
<dbReference type="SUPFAM" id="SSF110849">
    <property type="entry name" value="ParB/Sulfiredoxin"/>
    <property type="match status" value="1"/>
</dbReference>
<accession>A0A0F8XD85</accession>
<dbReference type="EMBL" id="LAZR01059743">
    <property type="protein sequence ID" value="KKK67157.1"/>
    <property type="molecule type" value="Genomic_DNA"/>
</dbReference>
<dbReference type="InterPro" id="IPR003115">
    <property type="entry name" value="ParB_N"/>
</dbReference>
<organism evidence="2">
    <name type="scientific">marine sediment metagenome</name>
    <dbReference type="NCBI Taxonomy" id="412755"/>
    <lineage>
        <taxon>unclassified sequences</taxon>
        <taxon>metagenomes</taxon>
        <taxon>ecological metagenomes</taxon>
    </lineage>
</organism>
<dbReference type="GO" id="GO:0003677">
    <property type="term" value="F:DNA binding"/>
    <property type="evidence" value="ECO:0007669"/>
    <property type="project" value="InterPro"/>
</dbReference>
<protein>
    <recommendedName>
        <fullName evidence="1">ParB-like N-terminal domain-containing protein</fullName>
    </recommendedName>
</protein>
<dbReference type="Gene3D" id="3.90.1530.30">
    <property type="match status" value="1"/>
</dbReference>
<proteinExistence type="predicted"/>
<feature type="domain" description="ParB-like N-terminal" evidence="1">
    <location>
        <begin position="1"/>
        <end position="95"/>
    </location>
</feature>
<dbReference type="PANTHER" id="PTHR33375:SF1">
    <property type="entry name" value="CHROMOSOME-PARTITIONING PROTEIN PARB-RELATED"/>
    <property type="match status" value="1"/>
</dbReference>
<dbReference type="GO" id="GO:0005694">
    <property type="term" value="C:chromosome"/>
    <property type="evidence" value="ECO:0007669"/>
    <property type="project" value="TreeGrafter"/>
</dbReference>
<name>A0A0F8XD85_9ZZZZ</name>
<evidence type="ECO:0000313" key="2">
    <source>
        <dbReference type="EMBL" id="KKK67157.1"/>
    </source>
</evidence>
<dbReference type="AlphaFoldDB" id="A0A0F8XD85"/>
<dbReference type="NCBIfam" id="TIGR00180">
    <property type="entry name" value="parB_part"/>
    <property type="match status" value="1"/>
</dbReference>
<sequence>MKVDIIKLTDIEFGNRKREEYGDIDELSHSMKVKGMITPMAVETTPEADKSYKLVAGGRRYKAAELINMDEVPVRIYEGPLSDLDFREIELFENIHRKDLEWPERVKQEREIHYLQVEKFGEKISTLPDAEGHTLQDTGEMIGKSKEHVRQSIIIADAMDKYPVLFEGAKTKADATKVVKLINETILKDEIVRRIKVQREAEPEEDNLADSFILESFFHGVANIEEGSINLVEIDPPYAID</sequence>
<dbReference type="SMART" id="SM00470">
    <property type="entry name" value="ParB"/>
    <property type="match status" value="1"/>
</dbReference>
<dbReference type="Pfam" id="PF02195">
    <property type="entry name" value="ParB_N"/>
    <property type="match status" value="1"/>
</dbReference>
<feature type="non-terminal residue" evidence="2">
    <location>
        <position position="241"/>
    </location>
</feature>
<gene>
    <name evidence="2" type="ORF">LCGC14_2956900</name>
</gene>
<dbReference type="InterPro" id="IPR036086">
    <property type="entry name" value="ParB/Sulfiredoxin_sf"/>
</dbReference>
<dbReference type="InterPro" id="IPR050336">
    <property type="entry name" value="Chromosome_partition/occlusion"/>
</dbReference>
<dbReference type="PANTHER" id="PTHR33375">
    <property type="entry name" value="CHROMOSOME-PARTITIONING PROTEIN PARB-RELATED"/>
    <property type="match status" value="1"/>
</dbReference>
<evidence type="ECO:0000259" key="1">
    <source>
        <dbReference type="SMART" id="SM00470"/>
    </source>
</evidence>
<reference evidence="2" key="1">
    <citation type="journal article" date="2015" name="Nature">
        <title>Complex archaea that bridge the gap between prokaryotes and eukaryotes.</title>
        <authorList>
            <person name="Spang A."/>
            <person name="Saw J.H."/>
            <person name="Jorgensen S.L."/>
            <person name="Zaremba-Niedzwiedzka K."/>
            <person name="Martijn J."/>
            <person name="Lind A.E."/>
            <person name="van Eijk R."/>
            <person name="Schleper C."/>
            <person name="Guy L."/>
            <person name="Ettema T.J."/>
        </authorList>
    </citation>
    <scope>NUCLEOTIDE SEQUENCE</scope>
</reference>